<organism evidence="1 2">
    <name type="scientific">Sphingomonas rustica</name>
    <dbReference type="NCBI Taxonomy" id="3103142"/>
    <lineage>
        <taxon>Bacteria</taxon>
        <taxon>Pseudomonadati</taxon>
        <taxon>Pseudomonadota</taxon>
        <taxon>Alphaproteobacteria</taxon>
        <taxon>Sphingomonadales</taxon>
        <taxon>Sphingomonadaceae</taxon>
        <taxon>Sphingomonas</taxon>
    </lineage>
</organism>
<protein>
    <submittedName>
        <fullName evidence="1">Uncharacterized protein</fullName>
    </submittedName>
</protein>
<accession>A0ABV0B9I9</accession>
<name>A0ABV0B9I9_9SPHN</name>
<proteinExistence type="predicted"/>
<dbReference type="EMBL" id="JBDIZK010000008">
    <property type="protein sequence ID" value="MEN3748238.1"/>
    <property type="molecule type" value="Genomic_DNA"/>
</dbReference>
<dbReference type="Proteomes" id="UP001427805">
    <property type="component" value="Unassembled WGS sequence"/>
</dbReference>
<sequence>MEIIKLPPGELASEDTDCIKINALPDGGYSLVASALMACGDGDELESVALVGSEPYASYEDAEAAGLAWAEAHCVATIHVETGGSPEPVRPATR</sequence>
<evidence type="ECO:0000313" key="2">
    <source>
        <dbReference type="Proteomes" id="UP001427805"/>
    </source>
</evidence>
<gene>
    <name evidence="1" type="ORF">TPR58_13765</name>
</gene>
<comment type="caution">
    <text evidence="1">The sequence shown here is derived from an EMBL/GenBank/DDBJ whole genome shotgun (WGS) entry which is preliminary data.</text>
</comment>
<keyword evidence="2" id="KW-1185">Reference proteome</keyword>
<reference evidence="1 2" key="1">
    <citation type="submission" date="2024-05" db="EMBL/GenBank/DDBJ databases">
        <title>Sphingomonas sp. HF-S3 16S ribosomal RNA gene Genome sequencing and assembly.</title>
        <authorList>
            <person name="Lee H."/>
        </authorList>
    </citation>
    <scope>NUCLEOTIDE SEQUENCE [LARGE SCALE GENOMIC DNA]</scope>
    <source>
        <strain evidence="1 2">HF-S3</strain>
    </source>
</reference>
<evidence type="ECO:0000313" key="1">
    <source>
        <dbReference type="EMBL" id="MEN3748238.1"/>
    </source>
</evidence>
<dbReference type="RefSeq" id="WP_346247256.1">
    <property type="nucleotide sequence ID" value="NZ_JBDIZK010000008.1"/>
</dbReference>